<name>H0V601_CAVPO</name>
<feature type="coiled-coil region" evidence="1">
    <location>
        <begin position="282"/>
        <end position="316"/>
    </location>
</feature>
<feature type="region of interest" description="Disordered" evidence="2">
    <location>
        <begin position="385"/>
        <end position="423"/>
    </location>
</feature>
<reference evidence="4" key="1">
    <citation type="journal article" date="2011" name="Nature">
        <title>A high-resolution map of human evolutionary constraint using 29 mammals.</title>
        <authorList>
            <person name="Lindblad-Toh K."/>
            <person name="Garber M."/>
            <person name="Zuk O."/>
            <person name="Lin M.F."/>
            <person name="Parker B.J."/>
            <person name="Washietl S."/>
            <person name="Kheradpour P."/>
            <person name="Ernst J."/>
            <person name="Jordan G."/>
            <person name="Mauceli E."/>
            <person name="Ward L.D."/>
            <person name="Lowe C.B."/>
            <person name="Holloway A.K."/>
            <person name="Clamp M."/>
            <person name="Gnerre S."/>
            <person name="Alfoldi J."/>
            <person name="Beal K."/>
            <person name="Chang J."/>
            <person name="Clawson H."/>
            <person name="Cuff J."/>
            <person name="Di Palma F."/>
            <person name="Fitzgerald S."/>
            <person name="Flicek P."/>
            <person name="Guttman M."/>
            <person name="Hubisz M.J."/>
            <person name="Jaffe D.B."/>
            <person name="Jungreis I."/>
            <person name="Kent W.J."/>
            <person name="Kostka D."/>
            <person name="Lara M."/>
            <person name="Martins A.L."/>
            <person name="Massingham T."/>
            <person name="Moltke I."/>
            <person name="Raney B.J."/>
            <person name="Rasmussen M.D."/>
            <person name="Robinson J."/>
            <person name="Stark A."/>
            <person name="Vilella A.J."/>
            <person name="Wen J."/>
            <person name="Xie X."/>
            <person name="Zody M.C."/>
            <person name="Baldwin J."/>
            <person name="Bloom T."/>
            <person name="Chin C.W."/>
            <person name="Heiman D."/>
            <person name="Nicol R."/>
            <person name="Nusbaum C."/>
            <person name="Young S."/>
            <person name="Wilkinson J."/>
            <person name="Worley K.C."/>
            <person name="Kovar C.L."/>
            <person name="Muzny D.M."/>
            <person name="Gibbs R.A."/>
            <person name="Cree A."/>
            <person name="Dihn H.H."/>
            <person name="Fowler G."/>
            <person name="Jhangiani S."/>
            <person name="Joshi V."/>
            <person name="Lee S."/>
            <person name="Lewis L.R."/>
            <person name="Nazareth L.V."/>
            <person name="Okwuonu G."/>
            <person name="Santibanez J."/>
            <person name="Warren W.C."/>
            <person name="Mardis E.R."/>
            <person name="Weinstock G.M."/>
            <person name="Wilson R.K."/>
            <person name="Delehaunty K."/>
            <person name="Dooling D."/>
            <person name="Fronik C."/>
            <person name="Fulton L."/>
            <person name="Fulton B."/>
            <person name="Graves T."/>
            <person name="Minx P."/>
            <person name="Sodergren E."/>
            <person name="Birney E."/>
            <person name="Margulies E.H."/>
            <person name="Herrero J."/>
            <person name="Green E.D."/>
            <person name="Haussler D."/>
            <person name="Siepel A."/>
            <person name="Goldman N."/>
            <person name="Pollard K.S."/>
            <person name="Pedersen J.S."/>
            <person name="Lander E.S."/>
            <person name="Kellis M."/>
        </authorList>
    </citation>
    <scope>NUCLEOTIDE SEQUENCE [LARGE SCALE GENOMIC DNA]</scope>
    <source>
        <strain evidence="4">2N</strain>
    </source>
</reference>
<gene>
    <name evidence="3" type="primary">Ccdc159</name>
</gene>
<accession>H0V601</accession>
<dbReference type="GO" id="GO:0120212">
    <property type="term" value="C:sperm head-tail coupling apparatus"/>
    <property type="evidence" value="ECO:0007669"/>
    <property type="project" value="Ensembl"/>
</dbReference>
<keyword evidence="1" id="KW-0175">Coiled coil</keyword>
<dbReference type="OMA" id="VTCIYQK"/>
<dbReference type="Proteomes" id="UP000005447">
    <property type="component" value="Unassembled WGS sequence"/>
</dbReference>
<evidence type="ECO:0000313" key="3">
    <source>
        <dbReference type="Ensembl" id="ENSCPOP00000005105.3"/>
    </source>
</evidence>
<protein>
    <recommendedName>
        <fullName evidence="5">Coiled-coil domain containing 159</fullName>
    </recommendedName>
</protein>
<dbReference type="Ensembl" id="ENSCPOT00000005723.3">
    <property type="protein sequence ID" value="ENSCPOP00000005105.3"/>
    <property type="gene ID" value="ENSCPOG00000005662.4"/>
</dbReference>
<sequence>WSQSGSIRPLCSDPLLAGLPRDPYYSLPCRPCPPSPSTADHRTSDKYWGSLRAAPGVGSPSDKALDFTTHWSRSPEPDCEAATCSEHGVSSRDWKSEWGPGPQAHVAAPFAKPELKKEARQDRDILKWDCDLAKVTRLGPFITKGFGEGQRVKCTTISPESQKLLRCELESLKSQLQAQTKAFEFLNHSVTMLEKESCLQQIKIQQLEEVLNPMARQGDKEGHKWDTEQSRQELYGALAQGLRGLQRTLRDSEELQRSRTTHCLQLLANEIRDSKKFLWEELELVREEVTFIYQKLQAQEKEIAENLSNIQKVQRTQMKCRKVLTKMKQQQGYDPCSGPDDEEVLPGNKGWKDDLQKELSDIWSAVHGLQNSIDGLVMSSEAPHRVSGLRGNRGHRCLSPGHPSWEPDSHWDPSPFGKSHSFP</sequence>
<dbReference type="VEuPathDB" id="HostDB:ENSCPOG00000005662"/>
<reference evidence="3" key="3">
    <citation type="submission" date="2025-09" db="UniProtKB">
        <authorList>
            <consortium name="Ensembl"/>
        </authorList>
    </citation>
    <scope>IDENTIFICATION</scope>
    <source>
        <strain evidence="3">2N</strain>
    </source>
</reference>
<dbReference type="STRING" id="10141.ENSCPOP00000005105"/>
<evidence type="ECO:0000313" key="4">
    <source>
        <dbReference type="Proteomes" id="UP000005447"/>
    </source>
</evidence>
<evidence type="ECO:0000256" key="1">
    <source>
        <dbReference type="SAM" id="Coils"/>
    </source>
</evidence>
<dbReference type="HOGENOM" id="CLU_686891_0_0_1"/>
<dbReference type="InterPro" id="IPR039284">
    <property type="entry name" value="CCDC159/163"/>
</dbReference>
<dbReference type="InParanoid" id="H0V601"/>
<dbReference type="GO" id="GO:0007338">
    <property type="term" value="P:single fertilization"/>
    <property type="evidence" value="ECO:0007669"/>
    <property type="project" value="Ensembl"/>
</dbReference>
<dbReference type="GO" id="GO:0120316">
    <property type="term" value="P:sperm flagellum assembly"/>
    <property type="evidence" value="ECO:0007669"/>
    <property type="project" value="Ensembl"/>
</dbReference>
<dbReference type="PANTHER" id="PTHR34533">
    <property type="entry name" value="TRANSMEMBRANE PROTEIN CCDC163"/>
    <property type="match status" value="1"/>
</dbReference>
<dbReference type="eggNOG" id="ENOG502S2FS">
    <property type="taxonomic scope" value="Eukaryota"/>
</dbReference>
<dbReference type="GeneTree" id="ENSGT00390000008201"/>
<dbReference type="FunCoup" id="H0V601">
    <property type="interactions" value="6"/>
</dbReference>
<dbReference type="PANTHER" id="PTHR34533:SF1">
    <property type="entry name" value="COILED-COIL DOMAIN-CONTAINING PROTEIN 159"/>
    <property type="match status" value="1"/>
</dbReference>
<proteinExistence type="predicted"/>
<dbReference type="AlphaFoldDB" id="H0V601"/>
<evidence type="ECO:0008006" key="5">
    <source>
        <dbReference type="Google" id="ProtNLM"/>
    </source>
</evidence>
<reference evidence="3" key="2">
    <citation type="submission" date="2025-08" db="UniProtKB">
        <authorList>
            <consortium name="Ensembl"/>
        </authorList>
    </citation>
    <scope>IDENTIFICATION</scope>
    <source>
        <strain evidence="3">2N</strain>
    </source>
</reference>
<evidence type="ECO:0000256" key="2">
    <source>
        <dbReference type="SAM" id="MobiDB-lite"/>
    </source>
</evidence>
<dbReference type="Bgee" id="ENSCPOG00000005662">
    <property type="expression patterns" value="Expressed in testis and 13 other cell types or tissues"/>
</dbReference>
<feature type="region of interest" description="Disordered" evidence="2">
    <location>
        <begin position="330"/>
        <end position="349"/>
    </location>
</feature>
<dbReference type="GO" id="GO:0010467">
    <property type="term" value="P:gene expression"/>
    <property type="evidence" value="ECO:0007669"/>
    <property type="project" value="Ensembl"/>
</dbReference>
<organism evidence="3 4">
    <name type="scientific">Cavia porcellus</name>
    <name type="common">Guinea pig</name>
    <dbReference type="NCBI Taxonomy" id="10141"/>
    <lineage>
        <taxon>Eukaryota</taxon>
        <taxon>Metazoa</taxon>
        <taxon>Chordata</taxon>
        <taxon>Craniata</taxon>
        <taxon>Vertebrata</taxon>
        <taxon>Euteleostomi</taxon>
        <taxon>Mammalia</taxon>
        <taxon>Eutheria</taxon>
        <taxon>Euarchontoglires</taxon>
        <taxon>Glires</taxon>
        <taxon>Rodentia</taxon>
        <taxon>Hystricomorpha</taxon>
        <taxon>Caviidae</taxon>
        <taxon>Cavia</taxon>
    </lineage>
</organism>
<keyword evidence="4" id="KW-1185">Reference proteome</keyword>
<dbReference type="EMBL" id="AAKN02056471">
    <property type="status" value="NOT_ANNOTATED_CDS"/>
    <property type="molecule type" value="Genomic_DNA"/>
</dbReference>